<feature type="transmembrane region" description="Helical" evidence="1">
    <location>
        <begin position="145"/>
        <end position="164"/>
    </location>
</feature>
<sequence length="165" mass="19202">MNTVVKSTASGGNFAVEIENRRVVQVTYKSHFSSVASFEFNGERIEIRPHNIWHSRYDILKNGECKGDIRFNWKGNIIIHLTDGDTEETYTVKSKNIFGKNFEMTDSQRNPLFLMKPKFKWRTRNFEYDVMYHHNADAKNPLLELLVYATYGVNLYLLSVIVIAS</sequence>
<protein>
    <submittedName>
        <fullName evidence="2">Uncharacterized protein</fullName>
    </submittedName>
</protein>
<evidence type="ECO:0000313" key="3">
    <source>
        <dbReference type="Proteomes" id="UP000030101"/>
    </source>
</evidence>
<keyword evidence="1" id="KW-0812">Transmembrane</keyword>
<proteinExistence type="predicted"/>
<comment type="caution">
    <text evidence="2">The sequence shown here is derived from an EMBL/GenBank/DDBJ whole genome shotgun (WGS) entry which is preliminary data.</text>
</comment>
<name>A0ABR4XMS2_9PORP</name>
<dbReference type="EMBL" id="JQZV01000003">
    <property type="protein sequence ID" value="KGN93414.1"/>
    <property type="molecule type" value="Genomic_DNA"/>
</dbReference>
<accession>A0ABR4XMS2</accession>
<evidence type="ECO:0000256" key="1">
    <source>
        <dbReference type="SAM" id="Phobius"/>
    </source>
</evidence>
<dbReference type="RefSeq" id="WP_036788881.1">
    <property type="nucleotide sequence ID" value="NZ_JQZV01000003.1"/>
</dbReference>
<keyword evidence="3" id="KW-1185">Reference proteome</keyword>
<organism evidence="2 3">
    <name type="scientific">Porphyromonas canoris</name>
    <dbReference type="NCBI Taxonomy" id="36875"/>
    <lineage>
        <taxon>Bacteria</taxon>
        <taxon>Pseudomonadati</taxon>
        <taxon>Bacteroidota</taxon>
        <taxon>Bacteroidia</taxon>
        <taxon>Bacteroidales</taxon>
        <taxon>Porphyromonadaceae</taxon>
        <taxon>Porphyromonas</taxon>
    </lineage>
</organism>
<keyword evidence="1" id="KW-0472">Membrane</keyword>
<reference evidence="2 3" key="1">
    <citation type="submission" date="2014-08" db="EMBL/GenBank/DDBJ databases">
        <title>Porphyromonas canoris strain:OH2762 Genome sequencing.</title>
        <authorList>
            <person name="Wallis C."/>
            <person name="Deusch O."/>
            <person name="O'Flynn C."/>
            <person name="Davis I."/>
            <person name="Jospin G."/>
            <person name="Darling A.E."/>
            <person name="Coil D.A."/>
            <person name="Alexiev A."/>
            <person name="Horsfall A."/>
            <person name="Kirkwood N."/>
            <person name="Harris S."/>
            <person name="Eisen J.A."/>
        </authorList>
    </citation>
    <scope>NUCLEOTIDE SEQUENCE [LARGE SCALE GENOMIC DNA]</scope>
    <source>
        <strain evidence="3">COT-108 OH2762</strain>
    </source>
</reference>
<gene>
    <name evidence="2" type="ORF">HQ43_01905</name>
</gene>
<dbReference type="Proteomes" id="UP000030101">
    <property type="component" value="Unassembled WGS sequence"/>
</dbReference>
<evidence type="ECO:0000313" key="2">
    <source>
        <dbReference type="EMBL" id="KGN93414.1"/>
    </source>
</evidence>
<keyword evidence="1" id="KW-1133">Transmembrane helix</keyword>